<dbReference type="EMBL" id="CP134849">
    <property type="protein sequence ID" value="WNL18100.1"/>
    <property type="molecule type" value="Genomic_DNA"/>
</dbReference>
<dbReference type="EMBL" id="CP134844">
    <property type="protein sequence ID" value="WNL12576.1"/>
    <property type="molecule type" value="Genomic_DNA"/>
</dbReference>
<organism evidence="2">
    <name type="scientific">Arcobacter sp. AZ-2023</name>
    <dbReference type="NCBI Taxonomy" id="3074453"/>
    <lineage>
        <taxon>Bacteria</taxon>
        <taxon>Pseudomonadati</taxon>
        <taxon>Campylobacterota</taxon>
        <taxon>Epsilonproteobacteria</taxon>
        <taxon>Campylobacterales</taxon>
        <taxon>Arcobacteraceae</taxon>
        <taxon>Arcobacter</taxon>
    </lineage>
</organism>
<sequence length="283" mass="33529">METNDNYLYNQYIEILRKLLNDYGVNTNKIKQGNIPVFYNEYKLRTFENIKHEVFVSQELLKNKEYQKFKNVINQIIEKAKTGNNLNVYLSKSIKNNITKPDKMLNDWGIIHLHLGDKQKNGYVNRTNELLFIYRDNQDKTKLYILDIFSHGDWSMKKTIEILRNNWKNAIEKYRIKGTTDVYPKLDDDGHKQIRDFNANAPIVIKNDSYLTLGGGFNLIGTNMLSTFFMIRKMKELNNIENQLINVYNIKKEQIKLLFCEGNFFVEIKSGQKNIYKHLFKLS</sequence>
<evidence type="ECO:0000313" key="3">
    <source>
        <dbReference type="EMBL" id="WNL18100.1"/>
    </source>
</evidence>
<dbReference type="EMBL" id="CP134852">
    <property type="protein sequence ID" value="WNL25512.1"/>
    <property type="molecule type" value="Genomic_DNA"/>
</dbReference>
<evidence type="ECO:0000313" key="2">
    <source>
        <dbReference type="EMBL" id="WNL13894.1"/>
    </source>
</evidence>
<evidence type="ECO:0000313" key="5">
    <source>
        <dbReference type="EMBL" id="WNL23596.1"/>
    </source>
</evidence>
<proteinExistence type="predicted"/>
<name>A0AA96I162_9BACT</name>
<evidence type="ECO:0000313" key="1">
    <source>
        <dbReference type="EMBL" id="WNL12576.1"/>
    </source>
</evidence>
<dbReference type="EMBL" id="CP134845">
    <property type="protein sequence ID" value="WNL13894.1"/>
    <property type="molecule type" value="Genomic_DNA"/>
</dbReference>
<accession>A0AA96I162</accession>
<dbReference type="EMBL" id="CP134850">
    <property type="protein sequence ID" value="WNL20235.1"/>
    <property type="molecule type" value="Genomic_DNA"/>
</dbReference>
<reference evidence="3" key="1">
    <citation type="submission" date="2023-09" db="EMBL/GenBank/DDBJ databases">
        <title>Arcobacter tbilisiensis sp. nov. isolated from chicken meat in Tbilisi, Georgia.</title>
        <authorList>
            <person name="Matthias R."/>
            <person name="Zautner A.E."/>
        </authorList>
    </citation>
    <scope>NUCLEOTIDE SEQUENCE</scope>
    <source>
        <strain evidence="6">LEO 70</strain>
        <strain evidence="5">LEO 74</strain>
        <strain evidence="4">LEO 79</strain>
        <strain evidence="3">LEO 99</strain>
    </source>
</reference>
<gene>
    <name evidence="2" type="ORF">RJG51_07595</name>
    <name evidence="1" type="ORF">RJG52_00570</name>
    <name evidence="3" type="ORF">RJG53_05685</name>
    <name evidence="5" type="ORF">RJG55_00575</name>
    <name evidence="4" type="ORF">RJG56_05535</name>
    <name evidence="6" type="ORF">RJG57_10745</name>
</gene>
<evidence type="ECO:0000313" key="4">
    <source>
        <dbReference type="EMBL" id="WNL20235.1"/>
    </source>
</evidence>
<reference evidence="2" key="2">
    <citation type="submission" date="2023-09" db="EMBL/GenBank/DDBJ databases">
        <title>Characterization of Arcobacter Isolates from Retail Chicken Sold in Supermarkets in Tbilisi, Georgia.</title>
        <authorList>
            <person name="Matthias R."/>
            <person name="Zautner A.E."/>
        </authorList>
    </citation>
    <scope>NUCLEOTIDE SEQUENCE</scope>
    <source>
        <strain evidence="2">LEO 108</strain>
        <strain evidence="1">LEO 109</strain>
    </source>
</reference>
<dbReference type="EMBL" id="CP134851">
    <property type="protein sequence ID" value="WNL23596.1"/>
    <property type="molecule type" value="Genomic_DNA"/>
</dbReference>
<dbReference type="AlphaFoldDB" id="A0AA96I162"/>
<evidence type="ECO:0000313" key="6">
    <source>
        <dbReference type="EMBL" id="WNL25512.1"/>
    </source>
</evidence>
<protein>
    <submittedName>
        <fullName evidence="2">Uncharacterized protein</fullName>
    </submittedName>
</protein>